<accession>E4PFY0</accession>
<organism evidence="1 2">
    <name type="scientific">Marinobacter adhaerens (strain DSM 23420 / HP15)</name>
    <dbReference type="NCBI Taxonomy" id="225937"/>
    <lineage>
        <taxon>Bacteria</taxon>
        <taxon>Pseudomonadati</taxon>
        <taxon>Pseudomonadota</taxon>
        <taxon>Gammaproteobacteria</taxon>
        <taxon>Pseudomonadales</taxon>
        <taxon>Marinobacteraceae</taxon>
        <taxon>Marinobacter</taxon>
    </lineage>
</organism>
<reference evidence="2" key="2">
    <citation type="submission" date="2010-02" db="EMBL/GenBank/DDBJ databases">
        <title>Complete genome sequence of Marinobacter adhaerens type strain (HP15).</title>
        <authorList>
            <person name="Gaerdes A.A.M."/>
            <person name="Kaeppel E."/>
            <person name="Shezad A."/>
            <person name="Seebah S."/>
            <person name="Teeling H."/>
            <person name="Yarza P."/>
            <person name="Gloeckner F.O."/>
            <person name="Ullrich M.S."/>
        </authorList>
    </citation>
    <scope>NUCLEOTIDE SEQUENCE [LARGE SCALE GENOMIC DNA]</scope>
    <source>
        <strain evidence="2">DSM 23420 / HP15</strain>
    </source>
</reference>
<sequence length="45" mass="5011">MEFSWMVWMVERSSYWKALSCASLCARAVPAENAAAKTSTVITLL</sequence>
<proteinExistence type="predicted"/>
<dbReference type="AlphaFoldDB" id="E4PFY0"/>
<dbReference type="Proteomes" id="UP000007077">
    <property type="component" value="Chromosome"/>
</dbReference>
<dbReference type="HOGENOM" id="CLU_3201770_0_0_6"/>
<dbReference type="KEGG" id="mad:HP15_3479"/>
<evidence type="ECO:0000313" key="1">
    <source>
        <dbReference type="EMBL" id="ADP99243.1"/>
    </source>
</evidence>
<reference evidence="1 2" key="1">
    <citation type="journal article" date="2010" name="Stand. Genomic Sci.">
        <title>Complete genome sequence of Marinobacter adhaerens type strain (HP15), a diatom-interacting marine microorganism.</title>
        <authorList>
            <person name="Gardes A."/>
            <person name="Kaeppel E."/>
            <person name="Shehzad A."/>
            <person name="Seebah S."/>
            <person name="Teeling H."/>
            <person name="Yarza P."/>
            <person name="Glockner F.O."/>
            <person name="Grossart H.P."/>
            <person name="Ullrich M.S."/>
        </authorList>
    </citation>
    <scope>NUCLEOTIDE SEQUENCE [LARGE SCALE GENOMIC DNA]</scope>
    <source>
        <strain evidence="2">DSM 23420 / HP15</strain>
    </source>
</reference>
<gene>
    <name evidence="1" type="ordered locus">HP15_3479</name>
</gene>
<evidence type="ECO:0000313" key="2">
    <source>
        <dbReference type="Proteomes" id="UP000007077"/>
    </source>
</evidence>
<protein>
    <submittedName>
        <fullName evidence="1">Secreted protein</fullName>
    </submittedName>
</protein>
<name>E4PFY0_MARAH</name>
<dbReference type="EMBL" id="CP001978">
    <property type="protein sequence ID" value="ADP99243.1"/>
    <property type="molecule type" value="Genomic_DNA"/>
</dbReference>